<keyword evidence="2" id="KW-0946">Virion</keyword>
<feature type="coiled-coil region" evidence="3">
    <location>
        <begin position="765"/>
        <end position="792"/>
    </location>
</feature>
<keyword evidence="3" id="KW-0175">Coiled coil</keyword>
<dbReference type="InterPro" id="IPR030392">
    <property type="entry name" value="S74_ICA"/>
</dbReference>
<feature type="domain" description="Peptidase S74" evidence="4">
    <location>
        <begin position="671"/>
        <end position="786"/>
    </location>
</feature>
<evidence type="ECO:0000259" key="4">
    <source>
        <dbReference type="PROSITE" id="PS51688"/>
    </source>
</evidence>
<evidence type="ECO:0000256" key="2">
    <source>
        <dbReference type="ARBA" id="ARBA00022732"/>
    </source>
</evidence>
<evidence type="ECO:0000256" key="3">
    <source>
        <dbReference type="SAM" id="Coils"/>
    </source>
</evidence>
<name>A0A8S5S9D5_9CAUD</name>
<organism evidence="5">
    <name type="scientific">Myoviridae sp. ctByu2</name>
    <dbReference type="NCBI Taxonomy" id="2827668"/>
    <lineage>
        <taxon>Viruses</taxon>
        <taxon>Duplodnaviria</taxon>
        <taxon>Heunggongvirae</taxon>
        <taxon>Uroviricota</taxon>
        <taxon>Caudoviricetes</taxon>
    </lineage>
</organism>
<dbReference type="GO" id="GO:0098015">
    <property type="term" value="C:virus tail"/>
    <property type="evidence" value="ECO:0007669"/>
    <property type="project" value="UniProtKB-KW"/>
</dbReference>
<evidence type="ECO:0000256" key="1">
    <source>
        <dbReference type="ARBA" id="ARBA00004328"/>
    </source>
</evidence>
<proteinExistence type="predicted"/>
<evidence type="ECO:0000313" key="5">
    <source>
        <dbReference type="EMBL" id="DAF47569.1"/>
    </source>
</evidence>
<protein>
    <submittedName>
        <fullName evidence="5">Shufflon protein</fullName>
    </submittedName>
</protein>
<keyword evidence="2" id="KW-1227">Viral tail protein</keyword>
<accession>A0A8S5S9D5</accession>
<sequence length="796" mass="87854">MTGALIIDVPNIPASPSISSPTKIGFKESHAQEVAFAYTDYDSYRAPAGIKLVSTENEPWFEAPWILGRKLNMSRVATEYSAGTGAVINYFGTDTIMDNQSSSVIGTLKIRLPVTWTNTMGVYKIMLYEYNGRGSSEITVSFYNYSSSQSYYNCSYQLNGAFEGAVRIAHDGSGCCILLGDTSYNWNYIKVYVYQVFNGQNVPSNYVNQPYNISIITSEAGLSKVTSIPKTSMNRHDTNYIRALNKNGYYGMAIVGDSDNVYIRAPRLGIIPYSSGNPGEGMLGTEGWQFTYIYVNQTKTQRVSSVTHNLYIGSSGNSGWVYCQDICSANGAAEAYWSIRTNGAAVFTNLTSKNKITGNINGNADGYATYLPTRYNGGTQANPQTYFNQNMGLRVAMTGIGWGGPWGDTLWINGYSGNDVLPMCALHFIRNGTPRFGISTQNSNGTSYGTNYEVWTAYNSNKDGVNWSAQTFFSSIGLKSRNICIETDNSGNDGGCSSEINNWNSRLYLQHKSGHHLQMCYGGGNAVIGSIDATYKLNVAGDIRASSWIRTDGATGWYSQTYGGGIYMTDYDMVSIYNNKVLYNSGYRQWGIGGHHCGLKLYNSDHIGINLANSKYTWGIYSNNNGNMYIGRRDGNVNNSTGSYMIELSYSTLQMNGNLVASGGVTAKSTSDLRLKNVFLESTDYQKKLLSLGRVFDFEYNHIAKSRKEKNADNCKHIGLAYQNVKNIMPTICGLDKDGYGYINYISPDFISLIAGAVQLNILGLYKVENKTQQLERRIKDLEAEISMLKQRGLGN</sequence>
<dbReference type="EMBL" id="BK032557">
    <property type="protein sequence ID" value="DAF47569.1"/>
    <property type="molecule type" value="Genomic_DNA"/>
</dbReference>
<comment type="subcellular location">
    <subcellularLocation>
        <location evidence="1">Virion</location>
    </subcellularLocation>
</comment>
<reference evidence="5" key="1">
    <citation type="journal article" date="2021" name="Proc. Natl. Acad. Sci. U.S.A.">
        <title>A Catalog of Tens of Thousands of Viruses from Human Metagenomes Reveals Hidden Associations with Chronic Diseases.</title>
        <authorList>
            <person name="Tisza M.J."/>
            <person name="Buck C.B."/>
        </authorList>
    </citation>
    <scope>NUCLEOTIDE SEQUENCE</scope>
    <source>
        <strain evidence="5">CtByu2</strain>
    </source>
</reference>
<dbReference type="PROSITE" id="PS51688">
    <property type="entry name" value="ICA"/>
    <property type="match status" value="1"/>
</dbReference>